<feature type="compositionally biased region" description="Basic residues" evidence="1">
    <location>
        <begin position="186"/>
        <end position="207"/>
    </location>
</feature>
<reference evidence="2 3" key="1">
    <citation type="submission" date="2024-08" db="EMBL/GenBank/DDBJ databases">
        <authorList>
            <person name="Cucini C."/>
            <person name="Frati F."/>
        </authorList>
    </citation>
    <scope>NUCLEOTIDE SEQUENCE [LARGE SCALE GENOMIC DNA]</scope>
</reference>
<proteinExistence type="predicted"/>
<keyword evidence="3" id="KW-1185">Reference proteome</keyword>
<feature type="compositionally biased region" description="Low complexity" evidence="1">
    <location>
        <begin position="106"/>
        <end position="122"/>
    </location>
</feature>
<evidence type="ECO:0000313" key="3">
    <source>
        <dbReference type="Proteomes" id="UP001642540"/>
    </source>
</evidence>
<dbReference type="EMBL" id="CAXLJM020000023">
    <property type="protein sequence ID" value="CAL8088624.1"/>
    <property type="molecule type" value="Genomic_DNA"/>
</dbReference>
<dbReference type="Proteomes" id="UP001642540">
    <property type="component" value="Unassembled WGS sequence"/>
</dbReference>
<feature type="compositionally biased region" description="Polar residues" evidence="1">
    <location>
        <begin position="123"/>
        <end position="141"/>
    </location>
</feature>
<protein>
    <submittedName>
        <fullName evidence="2">Uncharacterized protein</fullName>
    </submittedName>
</protein>
<feature type="region of interest" description="Disordered" evidence="1">
    <location>
        <begin position="106"/>
        <end position="280"/>
    </location>
</feature>
<feature type="compositionally biased region" description="Polar residues" evidence="1">
    <location>
        <begin position="208"/>
        <end position="220"/>
    </location>
</feature>
<comment type="caution">
    <text evidence="2">The sequence shown here is derived from an EMBL/GenBank/DDBJ whole genome shotgun (WGS) entry which is preliminary data.</text>
</comment>
<gene>
    <name evidence="2" type="ORF">ODALV1_LOCUS7112</name>
</gene>
<name>A0ABP1Q450_9HEXA</name>
<accession>A0ABP1Q450</accession>
<feature type="compositionally biased region" description="Low complexity" evidence="1">
    <location>
        <begin position="221"/>
        <end position="240"/>
    </location>
</feature>
<sequence>MNKNESRMKPQFWIQVTSSDPDENVAPPTEASVYEVGDMAGPSRRPITVMAASPHDQFGVTSSSSSTTMGVTVISGGNVILDESPSSAMQTSSGSKGICRSCSPLSLQSGTPSSTGSSNPSTFHSTSCLGLNHGNVHNNSSQHHRGSLHQLHQTQSQQQQQQQQSHYYSHSHLSHQPQQQNQQQSSHHHHHHHHHHHSGHHHHHHVPNQKQLQHQQTIQPTSGASPPTSSGALSSSGSSGQVQMRKRRSTTVNDYYGFKSGRPVTLKFSPSPPNPLIPSKTLEIPVFTGRSASAPASTETEWPARR</sequence>
<evidence type="ECO:0000313" key="2">
    <source>
        <dbReference type="EMBL" id="CAL8088624.1"/>
    </source>
</evidence>
<organism evidence="2 3">
    <name type="scientific">Orchesella dallaii</name>
    <dbReference type="NCBI Taxonomy" id="48710"/>
    <lineage>
        <taxon>Eukaryota</taxon>
        <taxon>Metazoa</taxon>
        <taxon>Ecdysozoa</taxon>
        <taxon>Arthropoda</taxon>
        <taxon>Hexapoda</taxon>
        <taxon>Collembola</taxon>
        <taxon>Entomobryomorpha</taxon>
        <taxon>Entomobryoidea</taxon>
        <taxon>Orchesellidae</taxon>
        <taxon>Orchesellinae</taxon>
        <taxon>Orchesella</taxon>
    </lineage>
</organism>
<evidence type="ECO:0000256" key="1">
    <source>
        <dbReference type="SAM" id="MobiDB-lite"/>
    </source>
</evidence>
<feature type="compositionally biased region" description="Low complexity" evidence="1">
    <location>
        <begin position="148"/>
        <end position="185"/>
    </location>
</feature>